<comment type="caution">
    <text evidence="3">The sequence shown here is derived from an EMBL/GenBank/DDBJ whole genome shotgun (WGS) entry which is preliminary data.</text>
</comment>
<dbReference type="InterPro" id="IPR014729">
    <property type="entry name" value="Rossmann-like_a/b/a_fold"/>
</dbReference>
<dbReference type="Proteomes" id="UP000604825">
    <property type="component" value="Unassembled WGS sequence"/>
</dbReference>
<accession>A0A811RAK3</accession>
<gene>
    <name evidence="3" type="ORF">NCGR_LOCUS50520</name>
</gene>
<dbReference type="GO" id="GO:0000049">
    <property type="term" value="F:tRNA binding"/>
    <property type="evidence" value="ECO:0007669"/>
    <property type="project" value="InterPro"/>
</dbReference>
<keyword evidence="1" id="KW-0963">Cytoplasm</keyword>
<keyword evidence="2" id="KW-0819">tRNA processing</keyword>
<dbReference type="GO" id="GO:0016783">
    <property type="term" value="F:sulfurtransferase activity"/>
    <property type="evidence" value="ECO:0007669"/>
    <property type="project" value="TreeGrafter"/>
</dbReference>
<dbReference type="OrthoDB" id="25129at2759"/>
<dbReference type="GO" id="GO:0002143">
    <property type="term" value="P:tRNA wobble position uridine thiolation"/>
    <property type="evidence" value="ECO:0007669"/>
    <property type="project" value="TreeGrafter"/>
</dbReference>
<dbReference type="EMBL" id="CAJGYO010000014">
    <property type="protein sequence ID" value="CAD6267215.1"/>
    <property type="molecule type" value="Genomic_DNA"/>
</dbReference>
<dbReference type="PANTHER" id="PTHR20882">
    <property type="entry name" value="CYTOPLASMIC TRNA 2-THIOLATION PROTEIN 2"/>
    <property type="match status" value="1"/>
</dbReference>
<organism evidence="3 4">
    <name type="scientific">Miscanthus lutarioriparius</name>
    <dbReference type="NCBI Taxonomy" id="422564"/>
    <lineage>
        <taxon>Eukaryota</taxon>
        <taxon>Viridiplantae</taxon>
        <taxon>Streptophyta</taxon>
        <taxon>Embryophyta</taxon>
        <taxon>Tracheophyta</taxon>
        <taxon>Spermatophyta</taxon>
        <taxon>Magnoliopsida</taxon>
        <taxon>Liliopsida</taxon>
        <taxon>Poales</taxon>
        <taxon>Poaceae</taxon>
        <taxon>PACMAD clade</taxon>
        <taxon>Panicoideae</taxon>
        <taxon>Andropogonodae</taxon>
        <taxon>Andropogoneae</taxon>
        <taxon>Saccharinae</taxon>
        <taxon>Miscanthus</taxon>
    </lineage>
</organism>
<keyword evidence="4" id="KW-1185">Reference proteome</keyword>
<reference evidence="3" key="1">
    <citation type="submission" date="2020-10" db="EMBL/GenBank/DDBJ databases">
        <authorList>
            <person name="Han B."/>
            <person name="Lu T."/>
            <person name="Zhao Q."/>
            <person name="Huang X."/>
            <person name="Zhao Y."/>
        </authorList>
    </citation>
    <scope>NUCLEOTIDE SEQUENCE</scope>
</reference>
<protein>
    <recommendedName>
        <fullName evidence="5">Cytoplasmic tRNA 2-thiolation protein 2</fullName>
    </recommendedName>
</protein>
<dbReference type="PANTHER" id="PTHR20882:SF14">
    <property type="entry name" value="CYTOPLASMIC TRNA 2-THIOLATION PROTEIN 2"/>
    <property type="match status" value="1"/>
</dbReference>
<dbReference type="InterPro" id="IPR019407">
    <property type="entry name" value="CTU2"/>
</dbReference>
<evidence type="ECO:0000313" key="3">
    <source>
        <dbReference type="EMBL" id="CAD6267215.1"/>
    </source>
</evidence>
<dbReference type="Gene3D" id="3.40.50.620">
    <property type="entry name" value="HUPs"/>
    <property type="match status" value="2"/>
</dbReference>
<dbReference type="GO" id="GO:0005829">
    <property type="term" value="C:cytosol"/>
    <property type="evidence" value="ECO:0007669"/>
    <property type="project" value="TreeGrafter"/>
</dbReference>
<evidence type="ECO:0000313" key="4">
    <source>
        <dbReference type="Proteomes" id="UP000604825"/>
    </source>
</evidence>
<name>A0A811RAK3_9POAL</name>
<proteinExistence type="predicted"/>
<sequence length="286" mass="29887">MSGAAATATCGKCDGGGAAVAVAGGVGLCVDCFRAHLFGKFKLAVTSNAMVRPTDAVLLAFSGGPASRSPVLPISSPSLFISMPSLHRAFSLSGNLGKLSTVTKDQYITSRKEKGSMDTANIYSVGVALQFIHEMQSKAIQSWETSNSQALPTFSLGVAFVDESVLSVRPGHEIDTAIEDIKSIVSSLSPGDKQLHVAPLEDVISSGSDDKAARLKELVGVINDETGRDDFIRCLRMLSLQKIALENGYTKIMLGTCASGIACHVLSATVKGQGYALPADVQYVGT</sequence>
<dbReference type="AlphaFoldDB" id="A0A811RAK3"/>
<evidence type="ECO:0000256" key="1">
    <source>
        <dbReference type="ARBA" id="ARBA00022490"/>
    </source>
</evidence>
<evidence type="ECO:0000256" key="2">
    <source>
        <dbReference type="ARBA" id="ARBA00022694"/>
    </source>
</evidence>
<evidence type="ECO:0008006" key="5">
    <source>
        <dbReference type="Google" id="ProtNLM"/>
    </source>
</evidence>